<feature type="compositionally biased region" description="Polar residues" evidence="1">
    <location>
        <begin position="116"/>
        <end position="134"/>
    </location>
</feature>
<feature type="non-terminal residue" evidence="4">
    <location>
        <position position="1"/>
    </location>
</feature>
<dbReference type="EMBL" id="HACM01001022">
    <property type="protein sequence ID" value="CRZ01464.1"/>
    <property type="molecule type" value="Transcribed_RNA"/>
</dbReference>
<dbReference type="Pfam" id="PF07034">
    <property type="entry name" value="ORC3_N"/>
    <property type="match status" value="1"/>
</dbReference>
<evidence type="ECO:0000313" key="4">
    <source>
        <dbReference type="EMBL" id="CRZ01464.1"/>
    </source>
</evidence>
<organism evidence="4">
    <name type="scientific">Spongospora subterranea</name>
    <dbReference type="NCBI Taxonomy" id="70186"/>
    <lineage>
        <taxon>Eukaryota</taxon>
        <taxon>Sar</taxon>
        <taxon>Rhizaria</taxon>
        <taxon>Endomyxa</taxon>
        <taxon>Phytomyxea</taxon>
        <taxon>Plasmodiophorida</taxon>
        <taxon>Plasmodiophoridae</taxon>
        <taxon>Spongospora</taxon>
    </lineage>
</organism>
<evidence type="ECO:0000259" key="3">
    <source>
        <dbReference type="Pfam" id="PF07034"/>
    </source>
</evidence>
<dbReference type="GO" id="GO:0031261">
    <property type="term" value="C:DNA replication preinitiation complex"/>
    <property type="evidence" value="ECO:0007669"/>
    <property type="project" value="TreeGrafter"/>
</dbReference>
<keyword evidence="2" id="KW-0732">Signal</keyword>
<dbReference type="InterPro" id="IPR045667">
    <property type="entry name" value="ORC3_N"/>
</dbReference>
<name>A0A0H5R0Z4_9EUKA</name>
<dbReference type="AlphaFoldDB" id="A0A0H5R0Z4"/>
<feature type="signal peptide" evidence="2">
    <location>
        <begin position="1"/>
        <end position="24"/>
    </location>
</feature>
<protein>
    <recommendedName>
        <fullName evidence="3">Origin recognition complex subunit 3 N-terminal domain-containing protein</fullName>
    </recommendedName>
</protein>
<dbReference type="GO" id="GO:0005664">
    <property type="term" value="C:nuclear origin of replication recognition complex"/>
    <property type="evidence" value="ECO:0007669"/>
    <property type="project" value="InterPro"/>
</dbReference>
<reference evidence="4" key="1">
    <citation type="submission" date="2015-04" db="EMBL/GenBank/DDBJ databases">
        <title>The genome sequence of the plant pathogenic Rhizarian Plasmodiophora brassicae reveals insights in its biotrophic life cycle and the origin of chitin synthesis.</title>
        <authorList>
            <person name="Schwelm A."/>
            <person name="Fogelqvist J."/>
            <person name="Knaust A."/>
            <person name="Julke S."/>
            <person name="Lilja T."/>
            <person name="Dhandapani V."/>
            <person name="Bonilla-Rosso G."/>
            <person name="Karlsson M."/>
            <person name="Shevchenko A."/>
            <person name="Choi S.R."/>
            <person name="Kim H.G."/>
            <person name="Park J.Y."/>
            <person name="Lim Y.P."/>
            <person name="Ludwig-Muller J."/>
            <person name="Dixelius C."/>
        </authorList>
    </citation>
    <scope>NUCLEOTIDE SEQUENCE</scope>
    <source>
        <tissue evidence="4">Potato root galls</tissue>
    </source>
</reference>
<dbReference type="PANTHER" id="PTHR12748:SF0">
    <property type="entry name" value="ORIGIN RECOGNITION COMPLEX SUBUNIT 3"/>
    <property type="match status" value="1"/>
</dbReference>
<evidence type="ECO:0000256" key="1">
    <source>
        <dbReference type="SAM" id="MobiDB-lite"/>
    </source>
</evidence>
<feature type="compositionally biased region" description="Basic and acidic residues" evidence="1">
    <location>
        <begin position="104"/>
        <end position="114"/>
    </location>
</feature>
<accession>A0A0H5R0Z4</accession>
<dbReference type="GO" id="GO:0003688">
    <property type="term" value="F:DNA replication origin binding"/>
    <property type="evidence" value="ECO:0007669"/>
    <property type="project" value="TreeGrafter"/>
</dbReference>
<evidence type="ECO:0000256" key="2">
    <source>
        <dbReference type="SAM" id="SignalP"/>
    </source>
</evidence>
<feature type="compositionally biased region" description="Low complexity" evidence="1">
    <location>
        <begin position="76"/>
        <end position="88"/>
    </location>
</feature>
<dbReference type="GO" id="GO:0005656">
    <property type="term" value="C:nuclear pre-replicative complex"/>
    <property type="evidence" value="ECO:0007669"/>
    <property type="project" value="TreeGrafter"/>
</dbReference>
<proteinExistence type="predicted"/>
<dbReference type="InterPro" id="IPR020795">
    <property type="entry name" value="ORC3"/>
</dbReference>
<dbReference type="GO" id="GO:0006270">
    <property type="term" value="P:DNA replication initiation"/>
    <property type="evidence" value="ECO:0007669"/>
    <property type="project" value="TreeGrafter"/>
</dbReference>
<feature type="domain" description="Origin recognition complex subunit 3 N-terminal" evidence="3">
    <location>
        <begin position="152"/>
        <end position="419"/>
    </location>
</feature>
<dbReference type="PANTHER" id="PTHR12748">
    <property type="entry name" value="ORIGIN RECOGNITION COMPLEX SUBUNIT 3"/>
    <property type="match status" value="1"/>
</dbReference>
<sequence length="722" mass="80233">CIVSHLILCLVTFPIFQMTPRRESTRIANRADIKYQLGQGCDAPNVAGSVSGRSESGSEDNVTRSVPPSDDDTTADGSSPYSDSPSQSSDDDSSDGDLQLSSDIECHSSDDRDLNGNLQSMSVNESVQIRSSKTNSRKALEAFGTGLDGNVMQFYTQMVEQLDNDISTIITESNQTLYRSVLDFVLAPKQALLSTGVIKTSVDRSDNTLLFSNLSSYLRENGVQVARLLPNISCSTTIDALWSVYESLSQPISIATSESTSTRYRSSLPSSPALAMPKFSVRSKNVRPEQLLAKAAAKGHIVIIIDFAESVPQAVLNAFIQRISTISSSTSLILGVSSSITILEELLFESTLRFMLMKTFSTCSDQDMVTNLVRSVVLSDEYSIQIGPNVLDYILTRFVRSSTSLRAVGRCLRSALMLHVDQQRENALNPKSYDDESTELGNAAIKKYRVQYWKHLETLLQIARSQIMQAYLRNPFPAAKLYSYLEAYFQDRSCNSDNPILKILQSVSGMTVQNDLLSVLNECQNVFSGQKLAEESKKCEAFIARLLDPALTTKTHSSFQEKATGPNSRRYIKNNAFAVASNVSSDSADVAQFLKDWIDSSLKPFHKLRFSSFWYFDDVSALRQLCPGNLERRIFELLSQHRDTDISTVLSHIRESLCFAIDLGILYGKFQCMHTKILQVELQARFMQAIEDLCVLGIIRHSTKAGYVDRIISTQLRVTSDS</sequence>
<feature type="chain" id="PRO_5005222941" description="Origin recognition complex subunit 3 N-terminal domain-containing protein" evidence="2">
    <location>
        <begin position="25"/>
        <end position="722"/>
    </location>
</feature>
<feature type="region of interest" description="Disordered" evidence="1">
    <location>
        <begin position="42"/>
        <end position="135"/>
    </location>
</feature>